<comment type="caution">
    <text evidence="9">The sequence shown here is derived from an EMBL/GenBank/DDBJ whole genome shotgun (WGS) entry which is preliminary data.</text>
</comment>
<proteinExistence type="inferred from homology"/>
<feature type="transmembrane region" description="Helical" evidence="7">
    <location>
        <begin position="53"/>
        <end position="72"/>
    </location>
</feature>
<evidence type="ECO:0000256" key="3">
    <source>
        <dbReference type="ARBA" id="ARBA00022475"/>
    </source>
</evidence>
<dbReference type="GO" id="GO:0005886">
    <property type="term" value="C:plasma membrane"/>
    <property type="evidence" value="ECO:0007669"/>
    <property type="project" value="UniProtKB-SubCell"/>
</dbReference>
<dbReference type="Gene3D" id="3.30.240.20">
    <property type="entry name" value="bsu07140 like domains"/>
    <property type="match status" value="1"/>
</dbReference>
<dbReference type="RefSeq" id="WP_072929747.1">
    <property type="nucleotide sequence ID" value="NZ_CP119395.1"/>
</dbReference>
<dbReference type="PANTHER" id="PTHR34582">
    <property type="entry name" value="UPF0702 TRANSMEMBRANE PROTEIN YCAP"/>
    <property type="match status" value="1"/>
</dbReference>
<dbReference type="Pfam" id="PF04239">
    <property type="entry name" value="DUF421"/>
    <property type="match status" value="1"/>
</dbReference>
<keyword evidence="5 7" id="KW-1133">Transmembrane helix</keyword>
<dbReference type="InterPro" id="IPR023090">
    <property type="entry name" value="UPF0702_alpha/beta_dom_sf"/>
</dbReference>
<organism evidence="9 10">
    <name type="scientific">Chimaeribacter arupi</name>
    <dbReference type="NCBI Taxonomy" id="2060066"/>
    <lineage>
        <taxon>Bacteria</taxon>
        <taxon>Pseudomonadati</taxon>
        <taxon>Pseudomonadota</taxon>
        <taxon>Gammaproteobacteria</taxon>
        <taxon>Enterobacterales</taxon>
        <taxon>Yersiniaceae</taxon>
        <taxon>Chimaeribacter</taxon>
    </lineage>
</organism>
<protein>
    <submittedName>
        <fullName evidence="9">DUF421 domain-containing protein</fullName>
    </submittedName>
</protein>
<evidence type="ECO:0000256" key="6">
    <source>
        <dbReference type="ARBA" id="ARBA00023136"/>
    </source>
</evidence>
<sequence>MDMVLRAACMYLFLMLVFKIAGRRTILQMTSFDFILLLIISEATQQALLGDDFSLFGAFITIGTLIAIDILLSMLKDKVPAADLLLDGSPIILIENGKTLDKRMVQLRISLEDVMEVARQEQGLEQASQIKYAILETNGKISVIPQKEA</sequence>
<feature type="domain" description="YetF C-terminal" evidence="8">
    <location>
        <begin position="83"/>
        <end position="148"/>
    </location>
</feature>
<evidence type="ECO:0000256" key="5">
    <source>
        <dbReference type="ARBA" id="ARBA00022989"/>
    </source>
</evidence>
<dbReference type="EMBL" id="PJZK01000003">
    <property type="protein sequence ID" value="PLR52140.1"/>
    <property type="molecule type" value="Genomic_DNA"/>
</dbReference>
<dbReference type="InterPro" id="IPR007353">
    <property type="entry name" value="DUF421"/>
</dbReference>
<gene>
    <name evidence="9" type="ORF">CYR34_04665</name>
</gene>
<evidence type="ECO:0000313" key="10">
    <source>
        <dbReference type="Proteomes" id="UP000234626"/>
    </source>
</evidence>
<evidence type="ECO:0000256" key="4">
    <source>
        <dbReference type="ARBA" id="ARBA00022692"/>
    </source>
</evidence>
<evidence type="ECO:0000256" key="1">
    <source>
        <dbReference type="ARBA" id="ARBA00004651"/>
    </source>
</evidence>
<evidence type="ECO:0000259" key="8">
    <source>
        <dbReference type="Pfam" id="PF04239"/>
    </source>
</evidence>
<evidence type="ECO:0000313" key="9">
    <source>
        <dbReference type="EMBL" id="PLR52140.1"/>
    </source>
</evidence>
<dbReference type="Proteomes" id="UP000234626">
    <property type="component" value="Unassembled WGS sequence"/>
</dbReference>
<evidence type="ECO:0000256" key="2">
    <source>
        <dbReference type="ARBA" id="ARBA00006448"/>
    </source>
</evidence>
<keyword evidence="10" id="KW-1185">Reference proteome</keyword>
<dbReference type="OrthoDB" id="9793799at2"/>
<keyword evidence="4 7" id="KW-0812">Transmembrane</keyword>
<keyword evidence="3" id="KW-1003">Cell membrane</keyword>
<dbReference type="PANTHER" id="PTHR34582:SF6">
    <property type="entry name" value="UPF0702 TRANSMEMBRANE PROTEIN YCAP"/>
    <property type="match status" value="1"/>
</dbReference>
<evidence type="ECO:0000256" key="7">
    <source>
        <dbReference type="SAM" id="Phobius"/>
    </source>
</evidence>
<name>A0A2N5EQZ5_9GAMM</name>
<keyword evidence="6 7" id="KW-0472">Membrane</keyword>
<reference evidence="9 10" key="1">
    <citation type="submission" date="2017-12" db="EMBL/GenBank/DDBJ databases">
        <title>Characterization of six clinical isolates of Enterochimera gen. nov., a novel genus of the Yersiniaciae family and the three species Enterochimera arupensis sp. nov., Enterochimera coloradensis sp. nov, and Enterochimera californica sp. nov.</title>
        <authorList>
            <person name="Rossi A."/>
            <person name="Fisher M."/>
        </authorList>
    </citation>
    <scope>NUCLEOTIDE SEQUENCE [LARGE SCALE GENOMIC DNA]</scope>
    <source>
        <strain evidence="9 10">2016Iso1</strain>
    </source>
</reference>
<accession>A0A2N5EQZ5</accession>
<dbReference type="AlphaFoldDB" id="A0A2N5EQZ5"/>
<comment type="similarity">
    <text evidence="2">Belongs to the UPF0702 family.</text>
</comment>
<comment type="subcellular location">
    <subcellularLocation>
        <location evidence="1">Cell membrane</location>
        <topology evidence="1">Multi-pass membrane protein</topology>
    </subcellularLocation>
</comment>